<accession>A0A2R5F3P2</accession>
<dbReference type="AlphaFoldDB" id="A0A2R5F3P2"/>
<feature type="domain" description="Adenylyltransferase AadA C-terminal" evidence="6">
    <location>
        <begin position="160"/>
        <end position="259"/>
    </location>
</feature>
<evidence type="ECO:0000256" key="3">
    <source>
        <dbReference type="ARBA" id="ARBA00047831"/>
    </source>
</evidence>
<dbReference type="EMBL" id="BDQX01000381">
    <property type="protein sequence ID" value="GBG11093.1"/>
    <property type="molecule type" value="Genomic_DNA"/>
</dbReference>
<keyword evidence="4" id="KW-0548">Nucleotidyltransferase</keyword>
<evidence type="ECO:0000256" key="1">
    <source>
        <dbReference type="ARBA" id="ARBA00022679"/>
    </source>
</evidence>
<dbReference type="Proteomes" id="UP000245202">
    <property type="component" value="Unassembled WGS sequence"/>
</dbReference>
<evidence type="ECO:0000313" key="8">
    <source>
        <dbReference type="Proteomes" id="UP000245202"/>
    </source>
</evidence>
<dbReference type="GO" id="GO:0070566">
    <property type="term" value="F:adenylyltransferase activity"/>
    <property type="evidence" value="ECO:0007669"/>
    <property type="project" value="InterPro"/>
</dbReference>
<comment type="catalytic activity">
    <reaction evidence="3 4">
        <text>spectinomycin + ATP = 9-O-adenylylspectinomycin + diphosphate</text>
        <dbReference type="Rhea" id="RHEA:63228"/>
        <dbReference type="ChEBI" id="CHEBI:30616"/>
        <dbReference type="ChEBI" id="CHEBI:33019"/>
        <dbReference type="ChEBI" id="CHEBI:146260"/>
        <dbReference type="ChEBI" id="CHEBI:146261"/>
    </reaction>
</comment>
<evidence type="ECO:0000256" key="2">
    <source>
        <dbReference type="ARBA" id="ARBA00023251"/>
    </source>
</evidence>
<dbReference type="InterPro" id="IPR024172">
    <property type="entry name" value="AadA/Aad9"/>
</dbReference>
<dbReference type="InterPro" id="IPR002934">
    <property type="entry name" value="Polymerase_NTP_transf_dom"/>
</dbReference>
<evidence type="ECO:0000256" key="4">
    <source>
        <dbReference type="PIRNR" id="PIRNR000819"/>
    </source>
</evidence>
<keyword evidence="8" id="KW-1185">Reference proteome</keyword>
<gene>
    <name evidence="7" type="ORF">PAT3040_05876</name>
</gene>
<dbReference type="PIRSF" id="PIRSF000819">
    <property type="entry name" value="Streptomycin_3-adenylyltransf"/>
    <property type="match status" value="1"/>
</dbReference>
<dbReference type="GO" id="GO:0005524">
    <property type="term" value="F:ATP binding"/>
    <property type="evidence" value="ECO:0007669"/>
    <property type="project" value="UniProtKB-KW"/>
</dbReference>
<dbReference type="InterPro" id="IPR025184">
    <property type="entry name" value="AadA_C"/>
</dbReference>
<name>A0A2R5F3P2_9BACL</name>
<evidence type="ECO:0000259" key="5">
    <source>
        <dbReference type="Pfam" id="PF01909"/>
    </source>
</evidence>
<keyword evidence="1 4" id="KW-0808">Transferase</keyword>
<keyword evidence="4" id="KW-0547">Nucleotide-binding</keyword>
<dbReference type="SUPFAM" id="SSF81301">
    <property type="entry name" value="Nucleotidyltransferase"/>
    <property type="match status" value="1"/>
</dbReference>
<dbReference type="Pfam" id="PF13427">
    <property type="entry name" value="AadA_C"/>
    <property type="match status" value="1"/>
</dbReference>
<protein>
    <recommendedName>
        <fullName evidence="4">Spectinomycin 9-adenylyltransferase</fullName>
    </recommendedName>
</protein>
<evidence type="ECO:0000259" key="6">
    <source>
        <dbReference type="Pfam" id="PF13427"/>
    </source>
</evidence>
<dbReference type="Pfam" id="PF01909">
    <property type="entry name" value="NTP_transf_2"/>
    <property type="match status" value="1"/>
</dbReference>
<feature type="domain" description="Polymerase nucleotidyl transferase" evidence="5">
    <location>
        <begin position="33"/>
        <end position="102"/>
    </location>
</feature>
<dbReference type="CDD" id="cd05403">
    <property type="entry name" value="NT_KNTase_like"/>
    <property type="match status" value="1"/>
</dbReference>
<keyword evidence="4" id="KW-0067">ATP-binding</keyword>
<dbReference type="Gene3D" id="3.30.460.10">
    <property type="entry name" value="Beta Polymerase, domain 2"/>
    <property type="match status" value="1"/>
</dbReference>
<proteinExistence type="predicted"/>
<keyword evidence="2 4" id="KW-0046">Antibiotic resistance</keyword>
<reference evidence="7 8" key="1">
    <citation type="submission" date="2017-08" db="EMBL/GenBank/DDBJ databases">
        <title>Substantial Increase in Enzyme Production by Combined Drug-Resistance Mutations in Paenibacillus agaridevorans.</title>
        <authorList>
            <person name="Tanaka Y."/>
            <person name="Funane K."/>
            <person name="Hosaka T."/>
            <person name="Shiwa Y."/>
            <person name="Fujita N."/>
            <person name="Miyazaki T."/>
            <person name="Yoshikawa H."/>
            <person name="Murakami K."/>
            <person name="Kasahara K."/>
            <person name="Inaoka T."/>
            <person name="Hiraga Y."/>
            <person name="Ochi K."/>
        </authorList>
    </citation>
    <scope>NUCLEOTIDE SEQUENCE [LARGE SCALE GENOMIC DNA]</scope>
    <source>
        <strain evidence="7 8">T-3040</strain>
    </source>
</reference>
<dbReference type="GO" id="GO:0046677">
    <property type="term" value="P:response to antibiotic"/>
    <property type="evidence" value="ECO:0007669"/>
    <property type="project" value="UniProtKB-KW"/>
</dbReference>
<sequence>MKAYQWQNCPPNVRRQAELITNYLYDYLGSALVGVYIHGSIALGNFLPARSDLDLLVVVDRALTAKERFKLMIAFLSLHRQPVHVEASIVRKSDMDNWTFPTPYEFHFSEHWRKRFEAMEAREDDSFWQFEGEATDSDLACHVKLARQAGIALYGPEPSDVLPEVPHDDFWQSIRADADYYAKHSGDLENAGILSLLRIWAYKELGEILSKVDACRWAEGALPEELRHIAVNAMNEYAMNAAPAHCNQSELLAFKTFLLNRIDATVSVG</sequence>
<comment type="caution">
    <text evidence="7">The sequence shown here is derived from an EMBL/GenBank/DDBJ whole genome shotgun (WGS) entry which is preliminary data.</text>
</comment>
<evidence type="ECO:0000313" key="7">
    <source>
        <dbReference type="EMBL" id="GBG11093.1"/>
    </source>
</evidence>
<organism evidence="7 8">
    <name type="scientific">Paenibacillus agaridevorans</name>
    <dbReference type="NCBI Taxonomy" id="171404"/>
    <lineage>
        <taxon>Bacteria</taxon>
        <taxon>Bacillati</taxon>
        <taxon>Bacillota</taxon>
        <taxon>Bacilli</taxon>
        <taxon>Bacillales</taxon>
        <taxon>Paenibacillaceae</taxon>
        <taxon>Paenibacillus</taxon>
    </lineage>
</organism>
<dbReference type="InterPro" id="IPR043519">
    <property type="entry name" value="NT_sf"/>
</dbReference>